<keyword evidence="7" id="KW-1185">Reference proteome</keyword>
<dbReference type="InterPro" id="IPR036412">
    <property type="entry name" value="HAD-like_sf"/>
</dbReference>
<dbReference type="InterPro" id="IPR023214">
    <property type="entry name" value="HAD_sf"/>
</dbReference>
<dbReference type="Gene3D" id="3.40.50.1000">
    <property type="entry name" value="HAD superfamily/HAD-like"/>
    <property type="match status" value="1"/>
</dbReference>
<dbReference type="InterPro" id="IPR008380">
    <property type="entry name" value="HAD-SF_hydro_IG_5-nucl"/>
</dbReference>
<dbReference type="Proteomes" id="UP000708148">
    <property type="component" value="Unassembled WGS sequence"/>
</dbReference>
<dbReference type="PANTHER" id="PTHR12103">
    <property type="entry name" value="5'-NUCLEOTIDASE DOMAIN-CONTAINING"/>
    <property type="match status" value="1"/>
</dbReference>
<gene>
    <name evidence="6" type="ORF">OSTQU699_LOCUS3639</name>
</gene>
<evidence type="ECO:0000256" key="3">
    <source>
        <dbReference type="ARBA" id="ARBA00022801"/>
    </source>
</evidence>
<name>A0A8S1IWJ9_9CHLO</name>
<dbReference type="PANTHER" id="PTHR12103:SF22">
    <property type="entry name" value="HAD-SUPERFAMILY HYDROLASE, SUBFAMILY IG, 5'-NUCLEOTIDASE"/>
    <property type="match status" value="1"/>
</dbReference>
<evidence type="ECO:0000256" key="2">
    <source>
        <dbReference type="ARBA" id="ARBA00022723"/>
    </source>
</evidence>
<feature type="region of interest" description="Disordered" evidence="5">
    <location>
        <begin position="1"/>
        <end position="49"/>
    </location>
</feature>
<evidence type="ECO:0000313" key="7">
    <source>
        <dbReference type="Proteomes" id="UP000708148"/>
    </source>
</evidence>
<organism evidence="6 7">
    <name type="scientific">Ostreobium quekettii</name>
    <dbReference type="NCBI Taxonomy" id="121088"/>
    <lineage>
        <taxon>Eukaryota</taxon>
        <taxon>Viridiplantae</taxon>
        <taxon>Chlorophyta</taxon>
        <taxon>core chlorophytes</taxon>
        <taxon>Ulvophyceae</taxon>
        <taxon>TCBD clade</taxon>
        <taxon>Bryopsidales</taxon>
        <taxon>Ostreobineae</taxon>
        <taxon>Ostreobiaceae</taxon>
        <taxon>Ostreobium</taxon>
    </lineage>
</organism>
<protein>
    <submittedName>
        <fullName evidence="6">Uncharacterized protein</fullName>
    </submittedName>
</protein>
<dbReference type="NCBIfam" id="TIGR02244">
    <property type="entry name" value="HAD-IG-Ncltidse"/>
    <property type="match status" value="1"/>
</dbReference>
<dbReference type="OrthoDB" id="409330at2759"/>
<keyword evidence="2" id="KW-0479">Metal-binding</keyword>
<keyword evidence="3" id="KW-0378">Hydrolase</keyword>
<keyword evidence="4" id="KW-0460">Magnesium</keyword>
<dbReference type="Pfam" id="PF05761">
    <property type="entry name" value="5_nucleotid"/>
    <property type="match status" value="1"/>
</dbReference>
<dbReference type="AlphaFoldDB" id="A0A8S1IWJ9"/>
<sequence length="656" mass="75002">MATHPPEAGLAPRRQPRLAPPGDPPACRRAPRRHGPSGRPPGDGRMAFDVRCLAPGGRSMRGGGGRDGDVECRTFLEELEKFVTSEGTVEEVSEEQSRFDYLGESNEGDLQLMAPIVTDNEIKVLGLKSAEEVVDMDYGKLHKSTQGLLDQLGVPLVFPEGLPQRGIYCSRTLNFRSIKCIGYDMDYTLVHYDVNAWEGRAYQYGIRNLRSIGYPTEGLRFDPDLVVRGLVVDKELGNIVKTDRFGIPRRGMHGTKQMSINELRHTYGRQTVDLRNEERWNFINTFFSVSEANLYLQMVDRLDQGQIPISVGSRSYLGLYKAVGKALYQTHVEGVLKEEIIQDPGKFVQVDPDIAQTLLYQREAGKKLLLITNSEYEYTNKMMSFAIEPFLPGDMKWRDLFDMVIVQARKPDFFTYNMSLYEVVTDDGLMRPCHTARPGGLYCGGSARMVEKTLNVEGDDVLYVGDHIYTDAALAKINFKWRTALIVREMEKEIAAVITGQEHREQLNELVSKKELIGDVFNQLRLRKSVHHNGQLLEHFHDEENLNRVLAQLLMVMNTLDEHIGDMLEREGEHFNKIWGYLCRTGLHDKSALTRQIEKWADIYTSRVSNFKRYTPFMYFRSPSQSLAHDRRIVEPNEDPEFKEMIWQQNGCLEQT</sequence>
<proteinExistence type="inferred from homology"/>
<comment type="caution">
    <text evidence="6">The sequence shown here is derived from an EMBL/GenBank/DDBJ whole genome shotgun (WGS) entry which is preliminary data.</text>
</comment>
<dbReference type="GO" id="GO:0046872">
    <property type="term" value="F:metal ion binding"/>
    <property type="evidence" value="ECO:0007669"/>
    <property type="project" value="UniProtKB-KW"/>
</dbReference>
<comment type="similarity">
    <text evidence="1">Belongs to the 5'(3')-deoxyribonucleotidase family.</text>
</comment>
<dbReference type="GO" id="GO:0008253">
    <property type="term" value="F:5'-nucleotidase activity"/>
    <property type="evidence" value="ECO:0007669"/>
    <property type="project" value="TreeGrafter"/>
</dbReference>
<accession>A0A8S1IWJ9</accession>
<evidence type="ECO:0000313" key="6">
    <source>
        <dbReference type="EMBL" id="CAD7698278.1"/>
    </source>
</evidence>
<evidence type="ECO:0000256" key="5">
    <source>
        <dbReference type="SAM" id="MobiDB-lite"/>
    </source>
</evidence>
<dbReference type="EMBL" id="CAJHUC010000803">
    <property type="protein sequence ID" value="CAD7698278.1"/>
    <property type="molecule type" value="Genomic_DNA"/>
</dbReference>
<evidence type="ECO:0000256" key="1">
    <source>
        <dbReference type="ARBA" id="ARBA00009589"/>
    </source>
</evidence>
<reference evidence="6" key="1">
    <citation type="submission" date="2020-12" db="EMBL/GenBank/DDBJ databases">
        <authorList>
            <person name="Iha C."/>
        </authorList>
    </citation>
    <scope>NUCLEOTIDE SEQUENCE</scope>
</reference>
<evidence type="ECO:0000256" key="4">
    <source>
        <dbReference type="ARBA" id="ARBA00022842"/>
    </source>
</evidence>
<dbReference type="SUPFAM" id="SSF56784">
    <property type="entry name" value="HAD-like"/>
    <property type="match status" value="1"/>
</dbReference>